<feature type="transmembrane region" description="Helical" evidence="3">
    <location>
        <begin position="288"/>
        <end position="306"/>
    </location>
</feature>
<dbReference type="InterPro" id="IPR004089">
    <property type="entry name" value="MCPsignal_dom"/>
</dbReference>
<accession>A0A4U8SDS3</accession>
<dbReference type="PROSITE" id="PS50111">
    <property type="entry name" value="CHEMOTAXIS_TRANSDUC_2"/>
    <property type="match status" value="1"/>
</dbReference>
<evidence type="ECO:0000256" key="1">
    <source>
        <dbReference type="ARBA" id="ARBA00023224"/>
    </source>
</evidence>
<evidence type="ECO:0000259" key="4">
    <source>
        <dbReference type="PROSITE" id="PS50111"/>
    </source>
</evidence>
<dbReference type="PANTHER" id="PTHR32089:SF112">
    <property type="entry name" value="LYSOZYME-LIKE PROTEIN-RELATED"/>
    <property type="match status" value="1"/>
</dbReference>
<keyword evidence="3" id="KW-1133">Transmembrane helix</keyword>
<name>A0A4U8SDS3_9HELI</name>
<dbReference type="SMART" id="SM00283">
    <property type="entry name" value="MA"/>
    <property type="match status" value="1"/>
</dbReference>
<dbReference type="AlphaFoldDB" id="A0A4U8SDS3"/>
<dbReference type="Proteomes" id="UP000029878">
    <property type="component" value="Unassembled WGS sequence"/>
</dbReference>
<evidence type="ECO:0000256" key="2">
    <source>
        <dbReference type="PROSITE-ProRule" id="PRU00284"/>
    </source>
</evidence>
<keyword evidence="3" id="KW-0812">Transmembrane</keyword>
<dbReference type="Gene3D" id="1.10.287.950">
    <property type="entry name" value="Methyl-accepting chemotaxis protein"/>
    <property type="match status" value="1"/>
</dbReference>
<organism evidence="5 6">
    <name type="scientific">Helicobacter trogontum</name>
    <dbReference type="NCBI Taxonomy" id="50960"/>
    <lineage>
        <taxon>Bacteria</taxon>
        <taxon>Pseudomonadati</taxon>
        <taxon>Campylobacterota</taxon>
        <taxon>Epsilonproteobacteria</taxon>
        <taxon>Campylobacterales</taxon>
        <taxon>Helicobacteraceae</taxon>
        <taxon>Helicobacter</taxon>
    </lineage>
</organism>
<dbReference type="EMBL" id="JRPL02000004">
    <property type="protein sequence ID" value="TLD84221.1"/>
    <property type="molecule type" value="Genomic_DNA"/>
</dbReference>
<dbReference type="Pfam" id="PF22673">
    <property type="entry name" value="MCP-like_PDC_1"/>
    <property type="match status" value="1"/>
</dbReference>
<dbReference type="SUPFAM" id="SSF103190">
    <property type="entry name" value="Sensory domain-like"/>
    <property type="match status" value="1"/>
</dbReference>
<sequence>MLLVLVGLGVQQIINMISNKNNLLEKAIEAEVDYVRMASLTTQMFSQDRIDSLELMAKHILSLPEEKLESTEALVKNVGPLLFGFKLGGAHLAAYVGLADGSMIVSDIESDAERVPFRRYGKGTGKVEDYDSRTRDWYKSAVQSNSAIMTSAYEDFVSKLPTFTFSIPLVKNGRVLGVLSIDTPLSNLQSQFDKMPTRIFGFDSEQSIFVSTDKGMKLFNTTEGLKNYYKHALEAGDMTPFTYTSLSGSERLGVCRHVNENNIRYSICVGESMDNIIAHARKGLEMRILMSVIIGLIMILVVYIVIQKLLTPIGTISQGLQSFFAYINHQSDNAPLIKVNSNDELGKMAKEINENILLIHKELEEDNRFIDEVLCVANEARHGNFANQITASASSPHLNELKNIFNDLFKILDLHLTKISNMLDIYANNDYTTRANVDGLEGKILEMATNVNHLGTSISTMLGNSSEIAKQLGGNADQLFSMVQNLIATSQSQVTSLQENTKSVENINSSMQLIEDSMGELTREADEIKSVINIIKDIADQTNLLALNAAIEAARAGEHGRGFAVVADEVRNLAERTNKSLGEIEQNANALIQSVNDMSQSIKDQTQGIAHIRDITNQLEAITQENAAIANQTDVIAQSMQSIVHDIVEDSKKHKF</sequence>
<dbReference type="OrthoDB" id="5348717at2"/>
<proteinExistence type="predicted"/>
<evidence type="ECO:0000313" key="6">
    <source>
        <dbReference type="Proteomes" id="UP000029878"/>
    </source>
</evidence>
<evidence type="ECO:0000313" key="5">
    <source>
        <dbReference type="EMBL" id="TLD84221.1"/>
    </source>
</evidence>
<keyword evidence="1 2" id="KW-0807">Transducer</keyword>
<evidence type="ECO:0000256" key="3">
    <source>
        <dbReference type="SAM" id="Phobius"/>
    </source>
</evidence>
<feature type="domain" description="Methyl-accepting transducer" evidence="4">
    <location>
        <begin position="469"/>
        <end position="656"/>
    </location>
</feature>
<dbReference type="SUPFAM" id="SSF58104">
    <property type="entry name" value="Methyl-accepting chemotaxis protein (MCP) signaling domain"/>
    <property type="match status" value="1"/>
</dbReference>
<reference evidence="5 6" key="1">
    <citation type="journal article" date="2014" name="Genome Announc.">
        <title>Draft genome sequences of eight enterohepatic helicobacter species isolated from both laboratory and wild rodents.</title>
        <authorList>
            <person name="Sheh A."/>
            <person name="Shen Z."/>
            <person name="Fox J.G."/>
        </authorList>
    </citation>
    <scope>NUCLEOTIDE SEQUENCE [LARGE SCALE GENOMIC DNA]</scope>
    <source>
        <strain evidence="5 6">ATCC 700114</strain>
    </source>
</reference>
<dbReference type="InterPro" id="IPR029151">
    <property type="entry name" value="Sensor-like_sf"/>
</dbReference>
<dbReference type="GO" id="GO:0007165">
    <property type="term" value="P:signal transduction"/>
    <property type="evidence" value="ECO:0007669"/>
    <property type="project" value="UniProtKB-KW"/>
</dbReference>
<dbReference type="Gene3D" id="3.30.450.20">
    <property type="entry name" value="PAS domain"/>
    <property type="match status" value="1"/>
</dbReference>
<keyword evidence="3" id="KW-0472">Membrane</keyword>
<dbReference type="CDD" id="cd12913">
    <property type="entry name" value="PDC1_MCP_like"/>
    <property type="match status" value="1"/>
</dbReference>
<dbReference type="PANTHER" id="PTHR32089">
    <property type="entry name" value="METHYL-ACCEPTING CHEMOTAXIS PROTEIN MCPB"/>
    <property type="match status" value="1"/>
</dbReference>
<gene>
    <name evidence="5" type="ORF">LS81_002760</name>
</gene>
<comment type="caution">
    <text evidence="5">The sequence shown here is derived from an EMBL/GenBank/DDBJ whole genome shotgun (WGS) entry which is preliminary data.</text>
</comment>
<dbReference type="GO" id="GO:0016020">
    <property type="term" value="C:membrane"/>
    <property type="evidence" value="ECO:0007669"/>
    <property type="project" value="InterPro"/>
</dbReference>
<dbReference type="Pfam" id="PF00015">
    <property type="entry name" value="MCPsignal"/>
    <property type="match status" value="1"/>
</dbReference>
<protein>
    <submittedName>
        <fullName evidence="5">Methyl-accepting chemotaxis protein</fullName>
    </submittedName>
</protein>
<dbReference type="Gene3D" id="6.10.340.10">
    <property type="match status" value="1"/>
</dbReference>